<accession>U4LU26</accession>
<dbReference type="Pfam" id="PF00022">
    <property type="entry name" value="Actin"/>
    <property type="match status" value="2"/>
</dbReference>
<dbReference type="Proteomes" id="UP000018144">
    <property type="component" value="Unassembled WGS sequence"/>
</dbReference>
<name>U4LU26_PYROM</name>
<evidence type="ECO:0000256" key="7">
    <source>
        <dbReference type="RuleBase" id="RU000487"/>
    </source>
</evidence>
<dbReference type="FunFam" id="3.30.420.40:FF:000122">
    <property type="entry name" value="ARP5 actin-related protein 5 homolog"/>
    <property type="match status" value="1"/>
</dbReference>
<feature type="compositionally biased region" description="Basic and acidic residues" evidence="8">
    <location>
        <begin position="445"/>
        <end position="475"/>
    </location>
</feature>
<dbReference type="InterPro" id="IPR043129">
    <property type="entry name" value="ATPase_NBD"/>
</dbReference>
<organism evidence="9 10">
    <name type="scientific">Pyronema omphalodes (strain CBS 100304)</name>
    <name type="common">Pyronema confluens</name>
    <dbReference type="NCBI Taxonomy" id="1076935"/>
    <lineage>
        <taxon>Eukaryota</taxon>
        <taxon>Fungi</taxon>
        <taxon>Dikarya</taxon>
        <taxon>Ascomycota</taxon>
        <taxon>Pezizomycotina</taxon>
        <taxon>Pezizomycetes</taxon>
        <taxon>Pezizales</taxon>
        <taxon>Pyronemataceae</taxon>
        <taxon>Pyronema</taxon>
    </lineage>
</organism>
<evidence type="ECO:0000256" key="6">
    <source>
        <dbReference type="ARBA" id="ARBA00023242"/>
    </source>
</evidence>
<dbReference type="PANTHER" id="PTHR11937">
    <property type="entry name" value="ACTIN"/>
    <property type="match status" value="1"/>
</dbReference>
<keyword evidence="6" id="KW-0539">Nucleus</keyword>
<sequence>MSAAHSNLTNPQSLTRQLLADTPTMTSESSPKPPPKLYTLPAPPGPSLKPATANNDFDPSYKYNNEIPIVIDNGSWQTRAGFANDPLPRLQCPPQVARYMDRKLGKKYTFGGYDVFVDATSRGQTKNIFDGNVVSNFDALEMLLDYTFIKLGVEGNNGGLGHPLVMTEAVCNPNYSRKNVTELVFEAYNAPSLVYGIDALFSYNYNGGRNGLVVSSGNTATHLIPVVGGKGLIPLTTRLNWGGSQGTDFMLKLLQLKYSTFPSKLAPWQAEALVMDHCYVSGDYKEEVETYLQPDHLEVKDRVVQFPYTELVKTEKSQEELDKLAEKRKESGRRLQEQAAKARLEKLIKKEQELDYFKSLLTKSETLGKRDYKRLLESNDFDDESALEKTIRDLEKHIRRARKQDVGEEEPDEVPSFPLVDIPDSDLDEEQRKQKRQQKLVKASYDARQRARAEKEAEKERLAAEERKDEEKREKNPDLWIEEKRSARDALVTKIKDRQRLKTELTDRKSLASQMRMKSIANLASDTPAGKKRRRGGPAGGDADDTFGANDDDWAVYRSIGTGGTGEDADEEDEELTRDLKAIEAQLLQHDPDFEASHTRDAAEDWSKSLVHAFLRGTQPFNHENQAEQNQMHINVERIRVPEVVFEPAMAGLDQAGITEVAGDILLHRISDPRQREMVWRDVFCTGGNTAFQGFDERLRKELVAVLPSGADVRVRKAGNVLLDPWRGAAKWCSQQEKDAEWKKAVVTKQMYEEMGSEYMKEHRLGNAFV</sequence>
<proteinExistence type="inferred from homology"/>
<evidence type="ECO:0000256" key="8">
    <source>
        <dbReference type="SAM" id="MobiDB-lite"/>
    </source>
</evidence>
<evidence type="ECO:0000256" key="5">
    <source>
        <dbReference type="ARBA" id="ARBA00023163"/>
    </source>
</evidence>
<protein>
    <submittedName>
        <fullName evidence="9">Similar to Actin-like protein arp5 acc. no. Q9Y7X8</fullName>
    </submittedName>
</protein>
<dbReference type="Gene3D" id="3.30.420.40">
    <property type="match status" value="4"/>
</dbReference>
<keyword evidence="4" id="KW-0175">Coiled coil</keyword>
<dbReference type="SUPFAM" id="SSF53067">
    <property type="entry name" value="Actin-like ATPase domain"/>
    <property type="match status" value="2"/>
</dbReference>
<dbReference type="OMA" id="YPFTEHV"/>
<feature type="compositionally biased region" description="Pro residues" evidence="8">
    <location>
        <begin position="31"/>
        <end position="47"/>
    </location>
</feature>
<keyword evidence="2" id="KW-0227">DNA damage</keyword>
<feature type="compositionally biased region" description="Acidic residues" evidence="8">
    <location>
        <begin position="542"/>
        <end position="551"/>
    </location>
</feature>
<dbReference type="GO" id="GO:0005634">
    <property type="term" value="C:nucleus"/>
    <property type="evidence" value="ECO:0007669"/>
    <property type="project" value="UniProtKB-SubCell"/>
</dbReference>
<feature type="region of interest" description="Disordered" evidence="8">
    <location>
        <begin position="402"/>
        <end position="475"/>
    </location>
</feature>
<evidence type="ECO:0000256" key="3">
    <source>
        <dbReference type="ARBA" id="ARBA00023015"/>
    </source>
</evidence>
<dbReference type="eggNOG" id="KOG0681">
    <property type="taxonomic scope" value="Eukaryota"/>
</dbReference>
<gene>
    <name evidence="9" type="ORF">PCON_10574</name>
</gene>
<dbReference type="OrthoDB" id="7340501at2759"/>
<evidence type="ECO:0000313" key="10">
    <source>
        <dbReference type="Proteomes" id="UP000018144"/>
    </source>
</evidence>
<evidence type="ECO:0000256" key="2">
    <source>
        <dbReference type="ARBA" id="ARBA00022763"/>
    </source>
</evidence>
<keyword evidence="3" id="KW-0805">Transcription regulation</keyword>
<feature type="region of interest" description="Disordered" evidence="8">
    <location>
        <begin position="1"/>
        <end position="57"/>
    </location>
</feature>
<dbReference type="Gene3D" id="3.90.640.10">
    <property type="entry name" value="Actin, Chain A, domain 4"/>
    <property type="match status" value="2"/>
</dbReference>
<reference evidence="9 10" key="1">
    <citation type="journal article" date="2013" name="PLoS Genet.">
        <title>The genome and development-dependent transcriptomes of Pyronema confluens: a window into fungal evolution.</title>
        <authorList>
            <person name="Traeger S."/>
            <person name="Altegoer F."/>
            <person name="Freitag M."/>
            <person name="Gabaldon T."/>
            <person name="Kempken F."/>
            <person name="Kumar A."/>
            <person name="Marcet-Houben M."/>
            <person name="Poggeler S."/>
            <person name="Stajich J.E."/>
            <person name="Nowrousian M."/>
        </authorList>
    </citation>
    <scope>NUCLEOTIDE SEQUENCE [LARGE SCALE GENOMIC DNA]</scope>
    <source>
        <strain evidence="10">CBS 100304</strain>
        <tissue evidence="9">Vegetative mycelium</tissue>
    </source>
</reference>
<dbReference type="InterPro" id="IPR004000">
    <property type="entry name" value="Actin"/>
</dbReference>
<keyword evidence="10" id="KW-1185">Reference proteome</keyword>
<dbReference type="EMBL" id="HF935585">
    <property type="protein sequence ID" value="CCX31291.1"/>
    <property type="molecule type" value="Genomic_DNA"/>
</dbReference>
<evidence type="ECO:0000256" key="1">
    <source>
        <dbReference type="ARBA" id="ARBA00004123"/>
    </source>
</evidence>
<comment type="subcellular location">
    <subcellularLocation>
        <location evidence="1">Nucleus</location>
    </subcellularLocation>
</comment>
<dbReference type="STRING" id="1076935.U4LU26"/>
<feature type="compositionally biased region" description="Polar residues" evidence="8">
    <location>
        <begin position="1"/>
        <end position="16"/>
    </location>
</feature>
<dbReference type="FunFam" id="3.30.420.40:FF:000058">
    <property type="entry name" value="Putative actin-related protein 5"/>
    <property type="match status" value="1"/>
</dbReference>
<evidence type="ECO:0000256" key="4">
    <source>
        <dbReference type="ARBA" id="ARBA00023054"/>
    </source>
</evidence>
<keyword evidence="5" id="KW-0804">Transcription</keyword>
<dbReference type="CDD" id="cd10211">
    <property type="entry name" value="ASKHA_NBD_Arp5"/>
    <property type="match status" value="1"/>
</dbReference>
<dbReference type="SMART" id="SM00268">
    <property type="entry name" value="ACTIN"/>
    <property type="match status" value="1"/>
</dbReference>
<dbReference type="AlphaFoldDB" id="U4LU26"/>
<comment type="similarity">
    <text evidence="7">Belongs to the actin family.</text>
</comment>
<dbReference type="GO" id="GO:0006974">
    <property type="term" value="P:DNA damage response"/>
    <property type="evidence" value="ECO:0007669"/>
    <property type="project" value="UniProtKB-KW"/>
</dbReference>
<feature type="region of interest" description="Disordered" evidence="8">
    <location>
        <begin position="520"/>
        <end position="551"/>
    </location>
</feature>
<evidence type="ECO:0000313" key="9">
    <source>
        <dbReference type="EMBL" id="CCX31291.1"/>
    </source>
</evidence>